<keyword evidence="3" id="KW-1185">Reference proteome</keyword>
<organism evidence="2 3">
    <name type="scientific">Kribbella albertanoniae</name>
    <dbReference type="NCBI Taxonomy" id="1266829"/>
    <lineage>
        <taxon>Bacteria</taxon>
        <taxon>Bacillati</taxon>
        <taxon>Actinomycetota</taxon>
        <taxon>Actinomycetes</taxon>
        <taxon>Propionibacteriales</taxon>
        <taxon>Kribbellaceae</taxon>
        <taxon>Kribbella</taxon>
    </lineage>
</organism>
<comment type="caution">
    <text evidence="2">The sequence shown here is derived from an EMBL/GenBank/DDBJ whole genome shotgun (WGS) entry which is preliminary data.</text>
</comment>
<evidence type="ECO:0000313" key="3">
    <source>
        <dbReference type="Proteomes" id="UP000295075"/>
    </source>
</evidence>
<accession>A0A4R4P2Q6</accession>
<dbReference type="SUPFAM" id="SSF69318">
    <property type="entry name" value="Integrin alpha N-terminal domain"/>
    <property type="match status" value="1"/>
</dbReference>
<gene>
    <name evidence="2" type="ORF">E1261_44050</name>
</gene>
<dbReference type="InterPro" id="IPR028994">
    <property type="entry name" value="Integrin_alpha_N"/>
</dbReference>
<dbReference type="AlphaFoldDB" id="A0A4R4P2Q6"/>
<dbReference type="EMBL" id="SMKA01000460">
    <property type="protein sequence ID" value="TDC14232.1"/>
    <property type="molecule type" value="Genomic_DNA"/>
</dbReference>
<dbReference type="InterPro" id="IPR013517">
    <property type="entry name" value="FG-GAP"/>
</dbReference>
<keyword evidence="1" id="KW-0732">Signal</keyword>
<dbReference type="Gene3D" id="2.40.128.340">
    <property type="match status" value="3"/>
</dbReference>
<dbReference type="Proteomes" id="UP000295075">
    <property type="component" value="Unassembled WGS sequence"/>
</dbReference>
<evidence type="ECO:0000313" key="2">
    <source>
        <dbReference type="EMBL" id="TDC14232.1"/>
    </source>
</evidence>
<proteinExistence type="predicted"/>
<evidence type="ECO:0000256" key="1">
    <source>
        <dbReference type="ARBA" id="ARBA00022729"/>
    </source>
</evidence>
<dbReference type="OrthoDB" id="4332189at2"/>
<name>A0A4R4P2Q6_9ACTN</name>
<sequence length="586" mass="61801">MYSETLHLDAGAMIWHETRCGDGERATGGGVTGAGQTIKVIWSTIIFGGVAWGVGIQNTSQGPTTAHGWVVCTRGITTSQTFGDRKWATATGSARAVAMCQRHLTVLGGGVHSDLWAEASLASTTWSSPTFETRPKYWQSDVDNRSMTPHEVQPWAACAGGGLTSVQYVTGNWTTLPRGGVDDVSSTCPPDTFILAGGHYAYGGDTLLSSWPNSQVSWRVRVRNGSGGSSRIAAYAVCGTVDVPWTKWAEGSNVRPLAGDVNADGRSDLMMVGGNGWTSQPVANSGGDGKFAVRGRTVDARWPEYAEFTDNAGQPLQGDFNGDRRADLALVGAARSPGIPIAFAGTGEDFRYVDQPADGDWRNWAVGPNVKPVIGDFDADGKDDIALVGGAGWTTQPVAYSNGDGTFRVTNRPVDPSWTRWASEPGVELVAGDLDNDGRDDLALMGGSGWQSVPVAFASADGTFRVANKVFPSSWPQWAATENVRTLAGDFNKDGRADLALVGGPGWQSVPIALSTGDGSFTELNQPIDSRWNSWATTPGAEPVVGDFNGDRAADLALVGGTGWQSQPVAFNNGNGTFTLTNEPLS</sequence>
<reference evidence="2 3" key="1">
    <citation type="submission" date="2019-03" db="EMBL/GenBank/DDBJ databases">
        <title>Draft genome sequences of novel Actinobacteria.</title>
        <authorList>
            <person name="Sahin N."/>
            <person name="Ay H."/>
            <person name="Saygin H."/>
        </authorList>
    </citation>
    <scope>NUCLEOTIDE SEQUENCE [LARGE SCALE GENOMIC DNA]</scope>
    <source>
        <strain evidence="2 3">JCM 30547</strain>
    </source>
</reference>
<dbReference type="Pfam" id="PF13517">
    <property type="entry name" value="FG-GAP_3"/>
    <property type="match status" value="2"/>
</dbReference>
<dbReference type="PANTHER" id="PTHR46580">
    <property type="entry name" value="SENSOR KINASE-RELATED"/>
    <property type="match status" value="1"/>
</dbReference>
<protein>
    <submittedName>
        <fullName evidence="2">VCBS repeat-containing protein</fullName>
    </submittedName>
</protein>